<feature type="transmembrane region" description="Helical" evidence="4">
    <location>
        <begin position="122"/>
        <end position="140"/>
    </location>
</feature>
<dbReference type="Gene3D" id="1.25.40.10">
    <property type="entry name" value="Tetratricopeptide repeat domain"/>
    <property type="match status" value="2"/>
</dbReference>
<accession>A0A841MHQ6</accession>
<feature type="transmembrane region" description="Helical" evidence="4">
    <location>
        <begin position="96"/>
        <end position="115"/>
    </location>
</feature>
<dbReference type="SMART" id="SM00028">
    <property type="entry name" value="TPR"/>
    <property type="match status" value="5"/>
</dbReference>
<sequence>MKLKPIFWILLISFLGAALYFQTYNYGYSGDDGIYAYFNRVTQKGLEEWTELFKYGSMNFISINPVNTSIYRPFTLLTFAIEYQIFGEFNASNGHILNVILYFGLLLILGKFLLILSEKKNLPVFVPLLILALYAVHPIHTEVVASVKSRDTLLASLFAFSAILLWVSSESKVKMLKQIGIGILFFLSLISKEETITFLALVFLIAYFFQNKTVVQSAKEVLPFLIPVILYMVFRGLVLDKAATTYDSKINSILYGLSGGERLATNLYIYLQYLKLLIFPHPLSWDYSFSQIDVQTFQNPIVWLSLLTFGVLIYFAVKGFKKRSLFSFGILFYLATFSIFANLTNSLTIGSNLGERFMFIPSLAFSFLVVYGLYRLLTYYKIEKSSLVTLLVLVPSLLAFSWKTVDRSPVWKNGLALSSSGVETAPKSWRTHVMYAEELRLEAAKLKKTSPDSAKDYFALSVVHFDKAYEILGKDAPVSQYLAPLAEVLLGVGDTTRAKLVLEESIKKQPNVYFSKFKLAAVSYEEGDFEKARKFYLESLKADKPDLYATYKNLGLTYMRLNEKENAISSLEKAVEIQDDPELKRNLAYLYTEIGDLEKAESYQSDDDDFSVEETAFLIALRAGNDAFENKNFALAAAEYGKVESAFEEFGGSEKYPSYYAAYGKSLLETRDTLAAKARFLKAYQSDPSNSVVLTNLGTISFLKDKNYANAEKYFRAAVEAGHEDQFSALNNLGTALIVQRKEKEAIEVYEKALQYGTSKSVLSNLYLLNKAVGNEDRMNFYQEQLQKISNQ</sequence>
<feature type="transmembrane region" description="Helical" evidence="4">
    <location>
        <begin position="221"/>
        <end position="242"/>
    </location>
</feature>
<keyword evidence="6" id="KW-1185">Reference proteome</keyword>
<keyword evidence="4" id="KW-1133">Transmembrane helix</keyword>
<organism evidence="5 6">
    <name type="scientific">Algoriphagus iocasae</name>
    <dbReference type="NCBI Taxonomy" id="1836499"/>
    <lineage>
        <taxon>Bacteria</taxon>
        <taxon>Pseudomonadati</taxon>
        <taxon>Bacteroidota</taxon>
        <taxon>Cytophagia</taxon>
        <taxon>Cytophagales</taxon>
        <taxon>Cyclobacteriaceae</taxon>
        <taxon>Algoriphagus</taxon>
    </lineage>
</organism>
<feature type="transmembrane region" description="Helical" evidence="4">
    <location>
        <begin position="152"/>
        <end position="169"/>
    </location>
</feature>
<feature type="repeat" description="TPR" evidence="3">
    <location>
        <begin position="548"/>
        <end position="581"/>
    </location>
</feature>
<dbReference type="Pfam" id="PF13181">
    <property type="entry name" value="TPR_8"/>
    <property type="match status" value="1"/>
</dbReference>
<feature type="transmembrane region" description="Helical" evidence="4">
    <location>
        <begin position="356"/>
        <end position="374"/>
    </location>
</feature>
<feature type="transmembrane region" description="Helical" evidence="4">
    <location>
        <begin position="300"/>
        <end position="317"/>
    </location>
</feature>
<dbReference type="Proteomes" id="UP000588604">
    <property type="component" value="Unassembled WGS sequence"/>
</dbReference>
<dbReference type="InterPro" id="IPR019734">
    <property type="entry name" value="TPR_rpt"/>
</dbReference>
<dbReference type="SUPFAM" id="SSF81901">
    <property type="entry name" value="HCP-like"/>
    <property type="match status" value="1"/>
</dbReference>
<name>A0A841MHQ6_9BACT</name>
<evidence type="ECO:0000256" key="3">
    <source>
        <dbReference type="PROSITE-ProRule" id="PRU00339"/>
    </source>
</evidence>
<evidence type="ECO:0000256" key="1">
    <source>
        <dbReference type="ARBA" id="ARBA00022737"/>
    </source>
</evidence>
<dbReference type="InterPro" id="IPR052346">
    <property type="entry name" value="O-mannosyl-transferase_TMTC"/>
</dbReference>
<dbReference type="InterPro" id="IPR011990">
    <property type="entry name" value="TPR-like_helical_dom_sf"/>
</dbReference>
<dbReference type="AlphaFoldDB" id="A0A841MHQ6"/>
<feature type="repeat" description="TPR" evidence="3">
    <location>
        <begin position="727"/>
        <end position="760"/>
    </location>
</feature>
<dbReference type="PANTHER" id="PTHR44227:SF3">
    <property type="entry name" value="PROTEIN O-MANNOSYL-TRANSFERASE TMTC4"/>
    <property type="match status" value="1"/>
</dbReference>
<feature type="transmembrane region" description="Helical" evidence="4">
    <location>
        <begin position="386"/>
        <end position="402"/>
    </location>
</feature>
<keyword evidence="4" id="KW-0472">Membrane</keyword>
<feature type="transmembrane region" description="Helical" evidence="4">
    <location>
        <begin position="324"/>
        <end position="344"/>
    </location>
</feature>
<dbReference type="SUPFAM" id="SSF48452">
    <property type="entry name" value="TPR-like"/>
    <property type="match status" value="1"/>
</dbReference>
<feature type="transmembrane region" description="Helical" evidence="4">
    <location>
        <begin position="7"/>
        <end position="24"/>
    </location>
</feature>
<proteinExistence type="predicted"/>
<evidence type="ECO:0000313" key="6">
    <source>
        <dbReference type="Proteomes" id="UP000588604"/>
    </source>
</evidence>
<evidence type="ECO:0000256" key="4">
    <source>
        <dbReference type="SAM" id="Phobius"/>
    </source>
</evidence>
<comment type="caution">
    <text evidence="5">The sequence shown here is derived from an EMBL/GenBank/DDBJ whole genome shotgun (WGS) entry which is preliminary data.</text>
</comment>
<dbReference type="PANTHER" id="PTHR44227">
    <property type="match status" value="1"/>
</dbReference>
<gene>
    <name evidence="5" type="ORF">FHS59_000612</name>
</gene>
<dbReference type="RefSeq" id="WP_184492939.1">
    <property type="nucleotide sequence ID" value="NZ_JACIJO010000001.1"/>
</dbReference>
<dbReference type="Pfam" id="PF13432">
    <property type="entry name" value="TPR_16"/>
    <property type="match status" value="2"/>
</dbReference>
<protein>
    <submittedName>
        <fullName evidence="5">Tetratricopeptide (TPR) repeat protein</fullName>
    </submittedName>
</protein>
<keyword evidence="2 3" id="KW-0802">TPR repeat</keyword>
<evidence type="ECO:0000256" key="2">
    <source>
        <dbReference type="ARBA" id="ARBA00022803"/>
    </source>
</evidence>
<reference evidence="5 6" key="1">
    <citation type="submission" date="2020-08" db="EMBL/GenBank/DDBJ databases">
        <title>Genomic Encyclopedia of Type Strains, Phase IV (KMG-IV): sequencing the most valuable type-strain genomes for metagenomic binning, comparative biology and taxonomic classification.</title>
        <authorList>
            <person name="Goeker M."/>
        </authorList>
    </citation>
    <scope>NUCLEOTIDE SEQUENCE [LARGE SCALE GENOMIC DNA]</scope>
    <source>
        <strain evidence="5 6">DSM 102044</strain>
    </source>
</reference>
<feature type="transmembrane region" description="Helical" evidence="4">
    <location>
        <begin position="263"/>
        <end position="280"/>
    </location>
</feature>
<keyword evidence="1" id="KW-0677">Repeat</keyword>
<keyword evidence="4" id="KW-0812">Transmembrane</keyword>
<dbReference type="EMBL" id="JACIJO010000001">
    <property type="protein sequence ID" value="MBB6324997.1"/>
    <property type="molecule type" value="Genomic_DNA"/>
</dbReference>
<feature type="transmembrane region" description="Helical" evidence="4">
    <location>
        <begin position="181"/>
        <end position="209"/>
    </location>
</feature>
<evidence type="ECO:0000313" key="5">
    <source>
        <dbReference type="EMBL" id="MBB6324997.1"/>
    </source>
</evidence>
<dbReference type="UniPathway" id="UPA00378"/>
<dbReference type="PROSITE" id="PS50005">
    <property type="entry name" value="TPR"/>
    <property type="match status" value="2"/>
</dbReference>